<dbReference type="OrthoDB" id="9762947at2"/>
<accession>A0A3M9M6L4</accession>
<feature type="transmembrane region" description="Helical" evidence="5">
    <location>
        <begin position="444"/>
        <end position="461"/>
    </location>
</feature>
<dbReference type="Proteomes" id="UP000271678">
    <property type="component" value="Unassembled WGS sequence"/>
</dbReference>
<keyword evidence="7" id="KW-1185">Reference proteome</keyword>
<feature type="transmembrane region" description="Helical" evidence="5">
    <location>
        <begin position="251"/>
        <end position="275"/>
    </location>
</feature>
<feature type="transmembrane region" description="Helical" evidence="5">
    <location>
        <begin position="382"/>
        <end position="401"/>
    </location>
</feature>
<feature type="transmembrane region" description="Helical" evidence="5">
    <location>
        <begin position="20"/>
        <end position="40"/>
    </location>
</feature>
<evidence type="ECO:0000256" key="3">
    <source>
        <dbReference type="ARBA" id="ARBA00022989"/>
    </source>
</evidence>
<feature type="transmembrane region" description="Helical" evidence="5">
    <location>
        <begin position="357"/>
        <end position="376"/>
    </location>
</feature>
<evidence type="ECO:0000256" key="2">
    <source>
        <dbReference type="ARBA" id="ARBA00022692"/>
    </source>
</evidence>
<feature type="transmembrane region" description="Helical" evidence="5">
    <location>
        <begin position="422"/>
        <end position="438"/>
    </location>
</feature>
<comment type="subcellular location">
    <subcellularLocation>
        <location evidence="1">Membrane</location>
        <topology evidence="1">Multi-pass membrane protein</topology>
    </subcellularLocation>
</comment>
<dbReference type="RefSeq" id="WP_123271919.1">
    <property type="nucleotide sequence ID" value="NZ_RJJQ01000012.1"/>
</dbReference>
<dbReference type="PANTHER" id="PTHR47547">
    <property type="match status" value="1"/>
</dbReference>
<dbReference type="Gene3D" id="1.20.1740.10">
    <property type="entry name" value="Amino acid/polyamine transporter I"/>
    <property type="match status" value="1"/>
</dbReference>
<dbReference type="Pfam" id="PF13520">
    <property type="entry name" value="AA_permease_2"/>
    <property type="match status" value="1"/>
</dbReference>
<keyword evidence="2 5" id="KW-0812">Transmembrane</keyword>
<feature type="transmembrane region" description="Helical" evidence="5">
    <location>
        <begin position="52"/>
        <end position="72"/>
    </location>
</feature>
<feature type="transmembrane region" description="Helical" evidence="5">
    <location>
        <begin position="140"/>
        <end position="162"/>
    </location>
</feature>
<feature type="transmembrane region" description="Helical" evidence="5">
    <location>
        <begin position="210"/>
        <end position="230"/>
    </location>
</feature>
<keyword evidence="4 5" id="KW-0472">Membrane</keyword>
<dbReference type="InterPro" id="IPR002293">
    <property type="entry name" value="AA/rel_permease1"/>
</dbReference>
<evidence type="ECO:0000256" key="1">
    <source>
        <dbReference type="ARBA" id="ARBA00004141"/>
    </source>
</evidence>
<organism evidence="6 7">
    <name type="scientific">Flexivirga caeni</name>
    <dbReference type="NCBI Taxonomy" id="2294115"/>
    <lineage>
        <taxon>Bacteria</taxon>
        <taxon>Bacillati</taxon>
        <taxon>Actinomycetota</taxon>
        <taxon>Actinomycetes</taxon>
        <taxon>Micrococcales</taxon>
        <taxon>Dermacoccaceae</taxon>
        <taxon>Flexivirga</taxon>
    </lineage>
</organism>
<dbReference type="AlphaFoldDB" id="A0A3M9M6L4"/>
<evidence type="ECO:0000313" key="6">
    <source>
        <dbReference type="EMBL" id="RNI21201.1"/>
    </source>
</evidence>
<dbReference type="PIRSF" id="PIRSF006060">
    <property type="entry name" value="AA_transporter"/>
    <property type="match status" value="1"/>
</dbReference>
<feature type="transmembrane region" description="Helical" evidence="5">
    <location>
        <begin position="511"/>
        <end position="530"/>
    </location>
</feature>
<gene>
    <name evidence="6" type="ORF">EFY87_12470</name>
</gene>
<feature type="transmembrane region" description="Helical" evidence="5">
    <location>
        <begin position="473"/>
        <end position="491"/>
    </location>
</feature>
<feature type="transmembrane region" description="Helical" evidence="5">
    <location>
        <begin position="174"/>
        <end position="190"/>
    </location>
</feature>
<dbReference type="PANTHER" id="PTHR47547:SF1">
    <property type="entry name" value="ASPARTATE-PROTON SYMPORTER"/>
    <property type="match status" value="1"/>
</dbReference>
<evidence type="ECO:0000256" key="4">
    <source>
        <dbReference type="ARBA" id="ARBA00023136"/>
    </source>
</evidence>
<reference evidence="6 7" key="1">
    <citation type="submission" date="2018-11" db="EMBL/GenBank/DDBJ databases">
        <title>Draft genome of Simplicispira Flexivirga sp. BO-16.</title>
        <authorList>
            <person name="Im W.T."/>
        </authorList>
    </citation>
    <scope>NUCLEOTIDE SEQUENCE [LARGE SCALE GENOMIC DNA]</scope>
    <source>
        <strain evidence="6 7">BO-16</strain>
    </source>
</reference>
<feature type="transmembrane region" description="Helical" evidence="5">
    <location>
        <begin position="295"/>
        <end position="319"/>
    </location>
</feature>
<name>A0A3M9M6L4_9MICO</name>
<dbReference type="GO" id="GO:0016020">
    <property type="term" value="C:membrane"/>
    <property type="evidence" value="ECO:0007669"/>
    <property type="project" value="UniProtKB-SubCell"/>
</dbReference>
<sequence length="554" mass="58479">MSVDTAAPVQAGELPRTVGFRGLMLISLGSIIGSGWLMAALDSSKEAGPAAIISWILCAVLFAFLALCYAELGATYPVAGGTGRFPFFSHGRVVGFLSSWSSWLQAVLIAPVEIIAAVSYLNGLHSVNKHFPMLNNQGLLNLRGILVGLAAMVVFTAINLAGGKFMSESNTIMMIWKTAIPLLAVVVVLYESHHLGNLNNAHAGGFAPDGIHGILSALPAAGVAFALQGFEQAAQLAGEAKNPGKDLSKAIIVAMVIGAGIYALLEVAFVLGVSPSDIAHGWQTPLGVANANTSSAWYTLAEAVGVTWLGTLLIADAVISPSATGVVYMGTTSRLTYNLGKEPEMPGFLSKVSPNGVPVNAIIASAIIGCIGFGPFKSWSVIVNMVTAFTAIMYGFAPIALAGLHKKDPDRARAYTMPIPKVLLPIGFISANFLIYWGGWDNTWKLMIVLVLGLILFAIGSRRAADPFDGVKNAVWVPVWLAGTAVIGYLGRYGAGTDPDHDGHLNWLPNYVDLGVVIVFSLVIFFWAVNCTRTAEQVQRAIDADLGRTDLLSE</sequence>
<dbReference type="EMBL" id="RJJQ01000012">
    <property type="protein sequence ID" value="RNI21201.1"/>
    <property type="molecule type" value="Genomic_DNA"/>
</dbReference>
<comment type="caution">
    <text evidence="6">The sequence shown here is derived from an EMBL/GenBank/DDBJ whole genome shotgun (WGS) entry which is preliminary data.</text>
</comment>
<dbReference type="InterPro" id="IPR052962">
    <property type="entry name" value="AA_Transporter_AGT"/>
</dbReference>
<proteinExistence type="predicted"/>
<keyword evidence="3 5" id="KW-1133">Transmembrane helix</keyword>
<protein>
    <submittedName>
        <fullName evidence="6">APC family permease</fullName>
    </submittedName>
</protein>
<feature type="transmembrane region" description="Helical" evidence="5">
    <location>
        <begin position="93"/>
        <end position="120"/>
    </location>
</feature>
<evidence type="ECO:0000256" key="5">
    <source>
        <dbReference type="SAM" id="Phobius"/>
    </source>
</evidence>
<dbReference type="GO" id="GO:0022857">
    <property type="term" value="F:transmembrane transporter activity"/>
    <property type="evidence" value="ECO:0007669"/>
    <property type="project" value="InterPro"/>
</dbReference>
<evidence type="ECO:0000313" key="7">
    <source>
        <dbReference type="Proteomes" id="UP000271678"/>
    </source>
</evidence>